<evidence type="ECO:0000313" key="4">
    <source>
        <dbReference type="Proteomes" id="UP000531168"/>
    </source>
</evidence>
<keyword evidence="2" id="KW-0812">Transmembrane</keyword>
<proteinExistence type="predicted"/>
<dbReference type="PANTHER" id="PTHR10424:SF82">
    <property type="entry name" value="ENVELOPE GLYCOPROTEIN-RELATED"/>
    <property type="match status" value="1"/>
</dbReference>
<dbReference type="Pfam" id="PF00429">
    <property type="entry name" value="TLV_coat"/>
    <property type="match status" value="1"/>
</dbReference>
<feature type="transmembrane region" description="Helical" evidence="2">
    <location>
        <begin position="31"/>
        <end position="57"/>
    </location>
</feature>
<evidence type="ECO:0000256" key="1">
    <source>
        <dbReference type="SAM" id="MobiDB-lite"/>
    </source>
</evidence>
<dbReference type="AlphaFoldDB" id="A0A7L0MRK2"/>
<sequence>MTILREGILQRKRERGAQQSWSEPWFNQSPWLTTLISTIIGPVMMLLLILTFGPCILNKIITFVKSRVETVQLMILRQQYVGLTKQDNDQSETELEDTATLFDARK</sequence>
<keyword evidence="2" id="KW-0472">Membrane</keyword>
<dbReference type="InterPro" id="IPR018154">
    <property type="entry name" value="TLV/ENV_coat_polyprotein"/>
</dbReference>
<feature type="region of interest" description="Disordered" evidence="1">
    <location>
        <begin position="86"/>
        <end position="106"/>
    </location>
</feature>
<comment type="caution">
    <text evidence="3">The sequence shown here is derived from an EMBL/GenBank/DDBJ whole genome shotgun (WGS) entry which is preliminary data.</text>
</comment>
<keyword evidence="4" id="KW-1185">Reference proteome</keyword>
<evidence type="ECO:0000313" key="3">
    <source>
        <dbReference type="EMBL" id="NXK83549.1"/>
    </source>
</evidence>
<organism evidence="3 4">
    <name type="scientific">Amazona guildingii</name>
    <dbReference type="NCBI Taxonomy" id="175529"/>
    <lineage>
        <taxon>Eukaryota</taxon>
        <taxon>Metazoa</taxon>
        <taxon>Chordata</taxon>
        <taxon>Craniata</taxon>
        <taxon>Vertebrata</taxon>
        <taxon>Euteleostomi</taxon>
        <taxon>Archelosauria</taxon>
        <taxon>Archosauria</taxon>
        <taxon>Dinosauria</taxon>
        <taxon>Saurischia</taxon>
        <taxon>Theropoda</taxon>
        <taxon>Coelurosauria</taxon>
        <taxon>Aves</taxon>
        <taxon>Neognathae</taxon>
        <taxon>Neoaves</taxon>
        <taxon>Telluraves</taxon>
        <taxon>Australaves</taxon>
        <taxon>Psittaciformes</taxon>
        <taxon>Psittacidae</taxon>
        <taxon>Amazona</taxon>
    </lineage>
</organism>
<feature type="non-terminal residue" evidence="3">
    <location>
        <position position="1"/>
    </location>
</feature>
<accession>A0A7L0MRK2</accession>
<dbReference type="Proteomes" id="UP000531168">
    <property type="component" value="Unassembled WGS sequence"/>
</dbReference>
<gene>
    <name evidence="3" type="primary">Fv4</name>
    <name evidence="3" type="ORF">AMAGUI_R15621</name>
</gene>
<name>A0A7L0MRK2_9PSIT</name>
<keyword evidence="2" id="KW-1133">Transmembrane helix</keyword>
<protein>
    <submittedName>
        <fullName evidence="3">ENV2 protein</fullName>
    </submittedName>
</protein>
<dbReference type="PANTHER" id="PTHR10424">
    <property type="entry name" value="VIRAL ENVELOPE PROTEIN"/>
    <property type="match status" value="1"/>
</dbReference>
<feature type="non-terminal residue" evidence="3">
    <location>
        <position position="106"/>
    </location>
</feature>
<evidence type="ECO:0000256" key="2">
    <source>
        <dbReference type="SAM" id="Phobius"/>
    </source>
</evidence>
<dbReference type="EMBL" id="VXAR01013268">
    <property type="protein sequence ID" value="NXK83549.1"/>
    <property type="molecule type" value="Genomic_DNA"/>
</dbReference>
<reference evidence="3 4" key="1">
    <citation type="submission" date="2019-09" db="EMBL/GenBank/DDBJ databases">
        <title>Bird 10,000 Genomes (B10K) Project - Family phase.</title>
        <authorList>
            <person name="Zhang G."/>
        </authorList>
    </citation>
    <scope>NUCLEOTIDE SEQUENCE [LARGE SCALE GENOMIC DNA]</scope>
    <source>
        <strain evidence="3">B10K-DU-001-46</strain>
        <tissue evidence="3">Muscle</tissue>
    </source>
</reference>